<reference evidence="1" key="1">
    <citation type="journal article" date="2019" name="Sci. Rep.">
        <title>Draft genome of Tanacetum cinerariifolium, the natural source of mosquito coil.</title>
        <authorList>
            <person name="Yamashiro T."/>
            <person name="Shiraishi A."/>
            <person name="Satake H."/>
            <person name="Nakayama K."/>
        </authorList>
    </citation>
    <scope>NUCLEOTIDE SEQUENCE</scope>
</reference>
<name>A0A699UAB1_TANCI</name>
<organism evidence="1">
    <name type="scientific">Tanacetum cinerariifolium</name>
    <name type="common">Dalmatian daisy</name>
    <name type="synonym">Chrysanthemum cinerariifolium</name>
    <dbReference type="NCBI Taxonomy" id="118510"/>
    <lineage>
        <taxon>Eukaryota</taxon>
        <taxon>Viridiplantae</taxon>
        <taxon>Streptophyta</taxon>
        <taxon>Embryophyta</taxon>
        <taxon>Tracheophyta</taxon>
        <taxon>Spermatophyta</taxon>
        <taxon>Magnoliopsida</taxon>
        <taxon>eudicotyledons</taxon>
        <taxon>Gunneridae</taxon>
        <taxon>Pentapetalae</taxon>
        <taxon>asterids</taxon>
        <taxon>campanulids</taxon>
        <taxon>Asterales</taxon>
        <taxon>Asteraceae</taxon>
        <taxon>Asteroideae</taxon>
        <taxon>Anthemideae</taxon>
        <taxon>Anthemidinae</taxon>
        <taxon>Tanacetum</taxon>
    </lineage>
</organism>
<proteinExistence type="predicted"/>
<comment type="caution">
    <text evidence="1">The sequence shown here is derived from an EMBL/GenBank/DDBJ whole genome shotgun (WGS) entry which is preliminary data.</text>
</comment>
<sequence>MPPTNNESTKDVQPQVVQIETLIPNFKLVVGPVVKPVEATVIEESGLAEPELGNPGLDKSMLDKLKAGFDHD</sequence>
<dbReference type="EMBL" id="BKCJ011306824">
    <property type="protein sequence ID" value="GFD18329.1"/>
    <property type="molecule type" value="Genomic_DNA"/>
</dbReference>
<protein>
    <recommendedName>
        <fullName evidence="2">Reverse transcriptase domain-containing protein</fullName>
    </recommendedName>
</protein>
<dbReference type="AlphaFoldDB" id="A0A699UAB1"/>
<evidence type="ECO:0008006" key="2">
    <source>
        <dbReference type="Google" id="ProtNLM"/>
    </source>
</evidence>
<evidence type="ECO:0000313" key="1">
    <source>
        <dbReference type="EMBL" id="GFD18329.1"/>
    </source>
</evidence>
<accession>A0A699UAB1</accession>
<gene>
    <name evidence="1" type="ORF">Tci_890298</name>
</gene>